<dbReference type="SUPFAM" id="SSF53474">
    <property type="entry name" value="alpha/beta-Hydrolases"/>
    <property type="match status" value="1"/>
</dbReference>
<dbReference type="GO" id="GO:0052689">
    <property type="term" value="F:carboxylic ester hydrolase activity"/>
    <property type="evidence" value="ECO:0007669"/>
    <property type="project" value="UniProtKB-ARBA"/>
</dbReference>
<feature type="domain" description="Peptidase S9 prolyl oligopeptidase catalytic" evidence="2">
    <location>
        <begin position="88"/>
        <end position="240"/>
    </location>
</feature>
<gene>
    <name evidence="3" type="ORF">G7058_10685</name>
</gene>
<reference evidence="3 4" key="1">
    <citation type="journal article" date="2017" name="Int. J. Syst. Evol. Microbiol.">
        <title>Jeotgalibaca porci sp. nov. and Jeotgalibaca arthritidis sp. nov., isolated from pigs, and emended description of the genus Jeotgalibaca.</title>
        <authorList>
            <person name="Zamora L."/>
            <person name="Perez-Sancho M."/>
            <person name="Dominguez L."/>
            <person name="Fernandez-Garayzabal J.F."/>
            <person name="Vela A.I."/>
        </authorList>
    </citation>
    <scope>NUCLEOTIDE SEQUENCE [LARGE SCALE GENOMIC DNA]</scope>
    <source>
        <strain evidence="3 4">CCUG 69148</strain>
    </source>
</reference>
<dbReference type="GO" id="GO:0006508">
    <property type="term" value="P:proteolysis"/>
    <property type="evidence" value="ECO:0007669"/>
    <property type="project" value="InterPro"/>
</dbReference>
<dbReference type="PANTHER" id="PTHR22946:SF9">
    <property type="entry name" value="POLYKETIDE TRANSFERASE AF380"/>
    <property type="match status" value="1"/>
</dbReference>
<dbReference type="PANTHER" id="PTHR22946">
    <property type="entry name" value="DIENELACTONE HYDROLASE DOMAIN-CONTAINING PROTEIN-RELATED"/>
    <property type="match status" value="1"/>
</dbReference>
<dbReference type="KEGG" id="jpo:G7058_10685"/>
<dbReference type="AlphaFoldDB" id="A0A6G7WJW1"/>
<sequence>MIVIEKKVINNVPVIEMVEQDALHKNLPLALFFHGVTNQKEQGLTVGYELAKKGFRTVIPDAYLHGERIDEPYHGPKEMAFWHIEMKTIEELPEIVDYYVSRQLASHNSVTVTGLSMGAIATCMAFAKYPWIKAAGCLMGNPDPVSFTKWLLTSHWRDSIEEMANVDEATVEVAMRPFLPLSLKEAPEKIAGRPFYIWHGKEDQTVPFEQMEHFVTAIAEQDYARNVQVTFSEGKGHKVPYEIFVEMAETLESPK</sequence>
<evidence type="ECO:0000256" key="1">
    <source>
        <dbReference type="ARBA" id="ARBA00022801"/>
    </source>
</evidence>
<evidence type="ECO:0000259" key="2">
    <source>
        <dbReference type="Pfam" id="PF00326"/>
    </source>
</evidence>
<dbReference type="Gene3D" id="3.40.50.1820">
    <property type="entry name" value="alpha/beta hydrolase"/>
    <property type="match status" value="1"/>
</dbReference>
<dbReference type="Pfam" id="PF00326">
    <property type="entry name" value="Peptidase_S9"/>
    <property type="match status" value="1"/>
</dbReference>
<evidence type="ECO:0000313" key="3">
    <source>
        <dbReference type="EMBL" id="QIK52471.1"/>
    </source>
</evidence>
<accession>A0A6G7WJW1</accession>
<protein>
    <submittedName>
        <fullName evidence="3">Prolyl oligopeptidase family serine peptidase</fullName>
    </submittedName>
</protein>
<dbReference type="InterPro" id="IPR050261">
    <property type="entry name" value="FrsA_esterase"/>
</dbReference>
<evidence type="ECO:0000313" key="4">
    <source>
        <dbReference type="Proteomes" id="UP000501830"/>
    </source>
</evidence>
<dbReference type="EMBL" id="CP049889">
    <property type="protein sequence ID" value="QIK52471.1"/>
    <property type="molecule type" value="Genomic_DNA"/>
</dbReference>
<keyword evidence="4" id="KW-1185">Reference proteome</keyword>
<dbReference type="RefSeq" id="WP_166063501.1">
    <property type="nucleotide sequence ID" value="NZ_CP049889.1"/>
</dbReference>
<dbReference type="GeneID" id="94553752"/>
<dbReference type="InterPro" id="IPR001375">
    <property type="entry name" value="Peptidase_S9_cat"/>
</dbReference>
<dbReference type="GO" id="GO:0008236">
    <property type="term" value="F:serine-type peptidase activity"/>
    <property type="evidence" value="ECO:0007669"/>
    <property type="project" value="InterPro"/>
</dbReference>
<organism evidence="3 4">
    <name type="scientific">Jeotgalibaca porci</name>
    <dbReference type="NCBI Taxonomy" id="1868793"/>
    <lineage>
        <taxon>Bacteria</taxon>
        <taxon>Bacillati</taxon>
        <taxon>Bacillota</taxon>
        <taxon>Bacilli</taxon>
        <taxon>Lactobacillales</taxon>
        <taxon>Carnobacteriaceae</taxon>
        <taxon>Jeotgalibaca</taxon>
    </lineage>
</organism>
<name>A0A6G7WJW1_9LACT</name>
<proteinExistence type="predicted"/>
<dbReference type="InterPro" id="IPR029058">
    <property type="entry name" value="AB_hydrolase_fold"/>
</dbReference>
<keyword evidence="1" id="KW-0378">Hydrolase</keyword>
<dbReference type="Proteomes" id="UP000501830">
    <property type="component" value="Chromosome"/>
</dbReference>